<evidence type="ECO:0000256" key="11">
    <source>
        <dbReference type="ARBA" id="ARBA00022679"/>
    </source>
</evidence>
<name>A0A2T4U9H1_9BACI</name>
<dbReference type="GO" id="GO:0005524">
    <property type="term" value="F:ATP binding"/>
    <property type="evidence" value="ECO:0007669"/>
    <property type="project" value="UniProtKB-KW"/>
</dbReference>
<protein>
    <recommendedName>
        <fullName evidence="16">Adenosylcobinamide kinase</fullName>
        <ecNumber evidence="8">2.7.1.156</ecNumber>
        <ecNumber evidence="9">2.7.7.62</ecNumber>
    </recommendedName>
    <alternativeName>
        <fullName evidence="17">Adenosylcobinamide-phosphate guanylyltransferase</fullName>
    </alternativeName>
</protein>
<evidence type="ECO:0000256" key="15">
    <source>
        <dbReference type="ARBA" id="ARBA00023134"/>
    </source>
</evidence>
<dbReference type="SUPFAM" id="SSF52540">
    <property type="entry name" value="P-loop containing nucleoside triphosphate hydrolases"/>
    <property type="match status" value="1"/>
</dbReference>
<keyword evidence="11" id="KW-0808">Transferase</keyword>
<feature type="binding site" evidence="19">
    <location>
        <begin position="54"/>
        <end position="57"/>
    </location>
    <ligand>
        <name>GTP</name>
        <dbReference type="ChEBI" id="CHEBI:37565"/>
    </ligand>
</feature>
<comment type="pathway">
    <text evidence="5">Cofactor biosynthesis; adenosylcobalamin biosynthesis; adenosylcobalamin from cob(II)yrinate a,c-diamide: step 6/7.</text>
</comment>
<keyword evidence="10" id="KW-0169">Cobalamin biosynthesis</keyword>
<evidence type="ECO:0000256" key="16">
    <source>
        <dbReference type="ARBA" id="ARBA00029570"/>
    </source>
</evidence>
<evidence type="ECO:0000256" key="18">
    <source>
        <dbReference type="PIRSR" id="PIRSR006135-1"/>
    </source>
</evidence>
<dbReference type="PANTHER" id="PTHR34848">
    <property type="match status" value="1"/>
</dbReference>
<evidence type="ECO:0000256" key="6">
    <source>
        <dbReference type="ARBA" id="ARBA00005159"/>
    </source>
</evidence>
<evidence type="ECO:0000256" key="7">
    <source>
        <dbReference type="ARBA" id="ARBA00007490"/>
    </source>
</evidence>
<evidence type="ECO:0000256" key="8">
    <source>
        <dbReference type="ARBA" id="ARBA00012016"/>
    </source>
</evidence>
<keyword evidence="21" id="KW-1185">Reference proteome</keyword>
<dbReference type="PANTHER" id="PTHR34848:SF1">
    <property type="entry name" value="BIFUNCTIONAL ADENOSYLCOBALAMIN BIOSYNTHESIS PROTEIN COBU"/>
    <property type="match status" value="1"/>
</dbReference>
<dbReference type="InterPro" id="IPR003203">
    <property type="entry name" value="CobU/CobP"/>
</dbReference>
<evidence type="ECO:0000256" key="17">
    <source>
        <dbReference type="ARBA" id="ARBA00030571"/>
    </source>
</evidence>
<dbReference type="GO" id="GO:0008820">
    <property type="term" value="F:cobinamide phosphate guanylyltransferase activity"/>
    <property type="evidence" value="ECO:0007669"/>
    <property type="project" value="UniProtKB-EC"/>
</dbReference>
<evidence type="ECO:0000256" key="9">
    <source>
        <dbReference type="ARBA" id="ARBA00012523"/>
    </source>
</evidence>
<dbReference type="PIRSF" id="PIRSF006135">
    <property type="entry name" value="CobU"/>
    <property type="match status" value="1"/>
</dbReference>
<evidence type="ECO:0000256" key="13">
    <source>
        <dbReference type="ARBA" id="ARBA00022777"/>
    </source>
</evidence>
<feature type="binding site" evidence="19">
    <location>
        <position position="65"/>
    </location>
    <ligand>
        <name>GTP</name>
        <dbReference type="ChEBI" id="CHEBI:37565"/>
    </ligand>
</feature>
<keyword evidence="15 19" id="KW-0342">GTP-binding</keyword>
<dbReference type="EC" id="2.7.1.156" evidence="8"/>
<sequence length="180" mass="20175">MGGTVVITFISGGARSGKSSIAEADVLSRTSNAVYIASSRYTDEEMSERIRHHRRTRSDCFTTVEAGFRVKEALAGMEEEAAGVLDCLTVWLSEALFTEKLDEQKIMKEATAWVDIIEKRRLYVTIVSNDVNEAGLPSNDSVYFYVHILEKLHRFFIQHAENVIQVRAGFPKVWKGGIGQ</sequence>
<dbReference type="EMBL" id="PZJJ01000003">
    <property type="protein sequence ID" value="PTL40030.1"/>
    <property type="molecule type" value="Genomic_DNA"/>
</dbReference>
<evidence type="ECO:0000256" key="19">
    <source>
        <dbReference type="PIRSR" id="PIRSR006135-2"/>
    </source>
</evidence>
<comment type="function">
    <text evidence="4">Catalyzes ATP-dependent phosphorylation of adenosylcobinamide and addition of GMP to adenosylcobinamide phosphate.</text>
</comment>
<keyword evidence="13 20" id="KW-0418">Kinase</keyword>
<comment type="caution">
    <text evidence="20">The sequence shown here is derived from an EMBL/GenBank/DDBJ whole genome shotgun (WGS) entry which is preliminary data.</text>
</comment>
<comment type="pathway">
    <text evidence="6">Cofactor biosynthesis; adenosylcobalamin biosynthesis; adenosylcobalamin from cob(II)yrinate a,c-diamide: step 5/7.</text>
</comment>
<reference evidence="20 21" key="1">
    <citation type="submission" date="2018-03" db="EMBL/GenBank/DDBJ databases">
        <title>Alkalicoccus saliphilus sp. nov., isolated from a mineral pool.</title>
        <authorList>
            <person name="Zhao B."/>
        </authorList>
    </citation>
    <scope>NUCLEOTIDE SEQUENCE [LARGE SCALE GENOMIC DNA]</scope>
    <source>
        <strain evidence="20 21">6AG</strain>
    </source>
</reference>
<feature type="binding site" evidence="19">
    <location>
        <position position="86"/>
    </location>
    <ligand>
        <name>GTP</name>
        <dbReference type="ChEBI" id="CHEBI:37565"/>
    </ligand>
</feature>
<dbReference type="AlphaFoldDB" id="A0A2T4U9H1"/>
<keyword evidence="12 19" id="KW-0547">Nucleotide-binding</keyword>
<gene>
    <name evidence="20" type="ORF">C6Y45_03410</name>
</gene>
<dbReference type="GO" id="GO:0043752">
    <property type="term" value="F:adenosylcobinamide kinase activity"/>
    <property type="evidence" value="ECO:0007669"/>
    <property type="project" value="UniProtKB-EC"/>
</dbReference>
<feature type="binding site" evidence="19">
    <location>
        <begin position="37"/>
        <end position="39"/>
    </location>
    <ligand>
        <name>GTP</name>
        <dbReference type="ChEBI" id="CHEBI:37565"/>
    </ligand>
</feature>
<evidence type="ECO:0000256" key="4">
    <source>
        <dbReference type="ARBA" id="ARBA00003889"/>
    </source>
</evidence>
<keyword evidence="14" id="KW-0067">ATP-binding</keyword>
<evidence type="ECO:0000256" key="12">
    <source>
        <dbReference type="ARBA" id="ARBA00022741"/>
    </source>
</evidence>
<feature type="binding site" evidence="19">
    <location>
        <begin position="12"/>
        <end position="19"/>
    </location>
    <ligand>
        <name>GTP</name>
        <dbReference type="ChEBI" id="CHEBI:37565"/>
    </ligand>
</feature>
<proteinExistence type="inferred from homology"/>
<dbReference type="InterPro" id="IPR027417">
    <property type="entry name" value="P-loop_NTPase"/>
</dbReference>
<evidence type="ECO:0000256" key="10">
    <source>
        <dbReference type="ARBA" id="ARBA00022573"/>
    </source>
</evidence>
<dbReference type="UniPathway" id="UPA00148">
    <property type="reaction ID" value="UER00236"/>
</dbReference>
<evidence type="ECO:0000256" key="14">
    <source>
        <dbReference type="ARBA" id="ARBA00022840"/>
    </source>
</evidence>
<comment type="catalytic activity">
    <reaction evidence="2">
        <text>adenosylcob(III)inamide phosphate + GTP + H(+) = adenosylcob(III)inamide-GDP + diphosphate</text>
        <dbReference type="Rhea" id="RHEA:22712"/>
        <dbReference type="ChEBI" id="CHEBI:15378"/>
        <dbReference type="ChEBI" id="CHEBI:33019"/>
        <dbReference type="ChEBI" id="CHEBI:37565"/>
        <dbReference type="ChEBI" id="CHEBI:58502"/>
        <dbReference type="ChEBI" id="CHEBI:60487"/>
        <dbReference type="EC" id="2.7.7.62"/>
    </reaction>
</comment>
<dbReference type="Pfam" id="PF02283">
    <property type="entry name" value="CobU"/>
    <property type="match status" value="1"/>
</dbReference>
<comment type="catalytic activity">
    <reaction evidence="3">
        <text>adenosylcob(III)inamide + GTP = adenosylcob(III)inamide phosphate + GDP + H(+)</text>
        <dbReference type="Rhea" id="RHEA:15765"/>
        <dbReference type="ChEBI" id="CHEBI:2480"/>
        <dbReference type="ChEBI" id="CHEBI:15378"/>
        <dbReference type="ChEBI" id="CHEBI:37565"/>
        <dbReference type="ChEBI" id="CHEBI:58189"/>
        <dbReference type="ChEBI" id="CHEBI:58502"/>
        <dbReference type="EC" id="2.7.1.156"/>
    </reaction>
</comment>
<organism evidence="20 21">
    <name type="scientific">Alkalicoccus saliphilus</name>
    <dbReference type="NCBI Taxonomy" id="200989"/>
    <lineage>
        <taxon>Bacteria</taxon>
        <taxon>Bacillati</taxon>
        <taxon>Bacillota</taxon>
        <taxon>Bacilli</taxon>
        <taxon>Bacillales</taxon>
        <taxon>Bacillaceae</taxon>
        <taxon>Alkalicoccus</taxon>
    </lineage>
</organism>
<comment type="catalytic activity">
    <reaction evidence="1">
        <text>adenosylcob(III)inamide + ATP = adenosylcob(III)inamide phosphate + ADP + H(+)</text>
        <dbReference type="Rhea" id="RHEA:15769"/>
        <dbReference type="ChEBI" id="CHEBI:2480"/>
        <dbReference type="ChEBI" id="CHEBI:15378"/>
        <dbReference type="ChEBI" id="CHEBI:30616"/>
        <dbReference type="ChEBI" id="CHEBI:58502"/>
        <dbReference type="ChEBI" id="CHEBI:456216"/>
        <dbReference type="EC" id="2.7.1.156"/>
    </reaction>
</comment>
<evidence type="ECO:0000313" key="21">
    <source>
        <dbReference type="Proteomes" id="UP000240509"/>
    </source>
</evidence>
<dbReference type="Proteomes" id="UP000240509">
    <property type="component" value="Unassembled WGS sequence"/>
</dbReference>
<feature type="active site" description="GMP-histidine intermediate" evidence="18">
    <location>
        <position position="53"/>
    </location>
</feature>
<dbReference type="Gene3D" id="3.40.50.300">
    <property type="entry name" value="P-loop containing nucleotide triphosphate hydrolases"/>
    <property type="match status" value="1"/>
</dbReference>
<evidence type="ECO:0000256" key="3">
    <source>
        <dbReference type="ARBA" id="ARBA00001522"/>
    </source>
</evidence>
<dbReference type="EC" id="2.7.7.62" evidence="9"/>
<evidence type="ECO:0000256" key="5">
    <source>
        <dbReference type="ARBA" id="ARBA00004692"/>
    </source>
</evidence>
<dbReference type="GO" id="GO:0005525">
    <property type="term" value="F:GTP binding"/>
    <property type="evidence" value="ECO:0007669"/>
    <property type="project" value="UniProtKB-KW"/>
</dbReference>
<comment type="similarity">
    <text evidence="7">Belongs to the CobU/CobP family.</text>
</comment>
<evidence type="ECO:0000313" key="20">
    <source>
        <dbReference type="EMBL" id="PTL40030.1"/>
    </source>
</evidence>
<accession>A0A2T4U9H1</accession>
<dbReference type="GO" id="GO:0009236">
    <property type="term" value="P:cobalamin biosynthetic process"/>
    <property type="evidence" value="ECO:0007669"/>
    <property type="project" value="UniProtKB-UniPathway"/>
</dbReference>
<evidence type="ECO:0000256" key="1">
    <source>
        <dbReference type="ARBA" id="ARBA00000312"/>
    </source>
</evidence>
<evidence type="ECO:0000256" key="2">
    <source>
        <dbReference type="ARBA" id="ARBA00000711"/>
    </source>
</evidence>